<evidence type="ECO:0000313" key="3">
    <source>
        <dbReference type="EMBL" id="GAA2814536.1"/>
    </source>
</evidence>
<keyword evidence="1" id="KW-0472">Membrane</keyword>
<evidence type="ECO:0000313" key="4">
    <source>
        <dbReference type="Proteomes" id="UP001500979"/>
    </source>
</evidence>
<organism evidence="3 4">
    <name type="scientific">Saccharopolyspora taberi</name>
    <dbReference type="NCBI Taxonomy" id="60895"/>
    <lineage>
        <taxon>Bacteria</taxon>
        <taxon>Bacillati</taxon>
        <taxon>Actinomycetota</taxon>
        <taxon>Actinomycetes</taxon>
        <taxon>Pseudonocardiales</taxon>
        <taxon>Pseudonocardiaceae</taxon>
        <taxon>Saccharopolyspora</taxon>
    </lineage>
</organism>
<feature type="transmembrane region" description="Helical" evidence="1">
    <location>
        <begin position="94"/>
        <end position="112"/>
    </location>
</feature>
<dbReference type="Pfam" id="PF04235">
    <property type="entry name" value="DUF418"/>
    <property type="match status" value="1"/>
</dbReference>
<proteinExistence type="predicted"/>
<accession>A0ABN3VL78</accession>
<protein>
    <submittedName>
        <fullName evidence="3">DUF418 domain-containing protein</fullName>
    </submittedName>
</protein>
<feature type="transmembrane region" description="Helical" evidence="1">
    <location>
        <begin position="194"/>
        <end position="215"/>
    </location>
</feature>
<keyword evidence="1" id="KW-1133">Transmembrane helix</keyword>
<feature type="transmembrane region" description="Helical" evidence="1">
    <location>
        <begin position="236"/>
        <end position="259"/>
    </location>
</feature>
<evidence type="ECO:0000256" key="1">
    <source>
        <dbReference type="SAM" id="Phobius"/>
    </source>
</evidence>
<dbReference type="PANTHER" id="PTHR30590">
    <property type="entry name" value="INNER MEMBRANE PROTEIN"/>
    <property type="match status" value="1"/>
</dbReference>
<dbReference type="InterPro" id="IPR052529">
    <property type="entry name" value="Bact_Transport_Assoc"/>
</dbReference>
<keyword evidence="1" id="KW-0812">Transmembrane</keyword>
<feature type="transmembrane region" description="Helical" evidence="1">
    <location>
        <begin position="12"/>
        <end position="35"/>
    </location>
</feature>
<name>A0ABN3VL78_9PSEU</name>
<feature type="transmembrane region" description="Helical" evidence="1">
    <location>
        <begin position="335"/>
        <end position="356"/>
    </location>
</feature>
<reference evidence="3 4" key="1">
    <citation type="journal article" date="2019" name="Int. J. Syst. Evol. Microbiol.">
        <title>The Global Catalogue of Microorganisms (GCM) 10K type strain sequencing project: providing services to taxonomists for standard genome sequencing and annotation.</title>
        <authorList>
            <consortium name="The Broad Institute Genomics Platform"/>
            <consortium name="The Broad Institute Genome Sequencing Center for Infectious Disease"/>
            <person name="Wu L."/>
            <person name="Ma J."/>
        </authorList>
    </citation>
    <scope>NUCLEOTIDE SEQUENCE [LARGE SCALE GENOMIC DNA]</scope>
    <source>
        <strain evidence="3 4">JCM 9383</strain>
    </source>
</reference>
<feature type="transmembrane region" description="Helical" evidence="1">
    <location>
        <begin position="265"/>
        <end position="285"/>
    </location>
</feature>
<feature type="transmembrane region" description="Helical" evidence="1">
    <location>
        <begin position="55"/>
        <end position="74"/>
    </location>
</feature>
<evidence type="ECO:0000259" key="2">
    <source>
        <dbReference type="Pfam" id="PF04235"/>
    </source>
</evidence>
<feature type="transmembrane region" description="Helical" evidence="1">
    <location>
        <begin position="118"/>
        <end position="134"/>
    </location>
</feature>
<dbReference type="Proteomes" id="UP001500979">
    <property type="component" value="Unassembled WGS sequence"/>
</dbReference>
<dbReference type="EMBL" id="BAAAUX010000028">
    <property type="protein sequence ID" value="GAA2814536.1"/>
    <property type="molecule type" value="Genomic_DNA"/>
</dbReference>
<feature type="transmembrane region" description="Helical" evidence="1">
    <location>
        <begin position="141"/>
        <end position="162"/>
    </location>
</feature>
<dbReference type="RefSeq" id="WP_344685048.1">
    <property type="nucleotide sequence ID" value="NZ_BAAAUX010000028.1"/>
</dbReference>
<sequence>MTKPHPPSAGGGRISALDVIRGVAIMGTLGTNIWLFTNPDGPAGLFTPTENVEAFLRFLANGKFLALLTLMFGVGLELQYRSARRRGQRWPGWYLWRAALLFTEGLLHFVLIFEYDVLMSYAVTSMLVAYLVGRSDRAVRAWMIAMGSLHVVFIGLVTLALLGGRASPGPGGSTTLFTEGSYLDQVAARLDGAFGYRLEAIFVIPMSVVLFLLGSRLMRAGVFTGDLHGRRLRNRLMLFGFGLGVPLNLVTTFAGPGWFMVDRYILPPVVALGLLGLIPAVVHALRPDPGLLRRGLTNVGRTPLSCYVFQNLVAAILCYGWGFGLAATLDSARPWWVLGAWAGICLAFMVLASLWLRRFDRGPLELVWHWAYQAPQRKTRASARPAPESPVLR</sequence>
<feature type="domain" description="DUF418" evidence="2">
    <location>
        <begin position="217"/>
        <end position="371"/>
    </location>
</feature>
<gene>
    <name evidence="3" type="ORF">GCM10010470_57500</name>
</gene>
<dbReference type="InterPro" id="IPR007349">
    <property type="entry name" value="DUF418"/>
</dbReference>
<keyword evidence="4" id="KW-1185">Reference proteome</keyword>
<comment type="caution">
    <text evidence="3">The sequence shown here is derived from an EMBL/GenBank/DDBJ whole genome shotgun (WGS) entry which is preliminary data.</text>
</comment>
<feature type="transmembrane region" description="Helical" evidence="1">
    <location>
        <begin position="306"/>
        <end position="329"/>
    </location>
</feature>
<dbReference type="PANTHER" id="PTHR30590:SF2">
    <property type="entry name" value="INNER MEMBRANE PROTEIN"/>
    <property type="match status" value="1"/>
</dbReference>